<feature type="region of interest" description="Disordered" evidence="1">
    <location>
        <begin position="1"/>
        <end position="20"/>
    </location>
</feature>
<organism evidence="2 3">
    <name type="scientific">Serendipita vermifera MAFF 305830</name>
    <dbReference type="NCBI Taxonomy" id="933852"/>
    <lineage>
        <taxon>Eukaryota</taxon>
        <taxon>Fungi</taxon>
        <taxon>Dikarya</taxon>
        <taxon>Basidiomycota</taxon>
        <taxon>Agaricomycotina</taxon>
        <taxon>Agaricomycetes</taxon>
        <taxon>Sebacinales</taxon>
        <taxon>Serendipitaceae</taxon>
        <taxon>Serendipita</taxon>
    </lineage>
</organism>
<evidence type="ECO:0000256" key="1">
    <source>
        <dbReference type="SAM" id="MobiDB-lite"/>
    </source>
</evidence>
<reference evidence="3" key="2">
    <citation type="submission" date="2015-01" db="EMBL/GenBank/DDBJ databases">
        <title>Evolutionary Origins and Diversification of the Mycorrhizal Mutualists.</title>
        <authorList>
            <consortium name="DOE Joint Genome Institute"/>
            <consortium name="Mycorrhizal Genomics Consortium"/>
            <person name="Kohler A."/>
            <person name="Kuo A."/>
            <person name="Nagy L.G."/>
            <person name="Floudas D."/>
            <person name="Copeland A."/>
            <person name="Barry K.W."/>
            <person name="Cichocki N."/>
            <person name="Veneault-Fourrey C."/>
            <person name="LaButti K."/>
            <person name="Lindquist E.A."/>
            <person name="Lipzen A."/>
            <person name="Lundell T."/>
            <person name="Morin E."/>
            <person name="Murat C."/>
            <person name="Riley R."/>
            <person name="Ohm R."/>
            <person name="Sun H."/>
            <person name="Tunlid A."/>
            <person name="Henrissat B."/>
            <person name="Grigoriev I.V."/>
            <person name="Hibbett D.S."/>
            <person name="Martin F."/>
        </authorList>
    </citation>
    <scope>NUCLEOTIDE SEQUENCE [LARGE SCALE GENOMIC DNA]</scope>
    <source>
        <strain evidence="3">MAFF 305830</strain>
    </source>
</reference>
<dbReference type="EMBL" id="KN824285">
    <property type="protein sequence ID" value="KIM30334.1"/>
    <property type="molecule type" value="Genomic_DNA"/>
</dbReference>
<dbReference type="AlphaFoldDB" id="A0A0C3BDW6"/>
<evidence type="ECO:0000313" key="3">
    <source>
        <dbReference type="Proteomes" id="UP000054097"/>
    </source>
</evidence>
<reference evidence="2 3" key="1">
    <citation type="submission" date="2014-04" db="EMBL/GenBank/DDBJ databases">
        <authorList>
            <consortium name="DOE Joint Genome Institute"/>
            <person name="Kuo A."/>
            <person name="Zuccaro A."/>
            <person name="Kohler A."/>
            <person name="Nagy L.G."/>
            <person name="Floudas D."/>
            <person name="Copeland A."/>
            <person name="Barry K.W."/>
            <person name="Cichocki N."/>
            <person name="Veneault-Fourrey C."/>
            <person name="LaButti K."/>
            <person name="Lindquist E.A."/>
            <person name="Lipzen A."/>
            <person name="Lundell T."/>
            <person name="Morin E."/>
            <person name="Murat C."/>
            <person name="Sun H."/>
            <person name="Tunlid A."/>
            <person name="Henrissat B."/>
            <person name="Grigoriev I.V."/>
            <person name="Hibbett D.S."/>
            <person name="Martin F."/>
            <person name="Nordberg H.P."/>
            <person name="Cantor M.N."/>
            <person name="Hua S.X."/>
        </authorList>
    </citation>
    <scope>NUCLEOTIDE SEQUENCE [LARGE SCALE GENOMIC DNA]</scope>
    <source>
        <strain evidence="2 3">MAFF 305830</strain>
    </source>
</reference>
<dbReference type="Proteomes" id="UP000054097">
    <property type="component" value="Unassembled WGS sequence"/>
</dbReference>
<proteinExistence type="predicted"/>
<evidence type="ECO:0000313" key="2">
    <source>
        <dbReference type="EMBL" id="KIM30334.1"/>
    </source>
</evidence>
<name>A0A0C3BDW6_SERVB</name>
<sequence length="78" mass="8758">MRLLHEISSQNSCLQPAPSNQAIRNRHPLHKYTAMDQWDMVDSSAPFPPEVVAIATPLITNTKSRPMPPLALWLLLSL</sequence>
<accession>A0A0C3BDW6</accession>
<feature type="compositionally biased region" description="Polar residues" evidence="1">
    <location>
        <begin position="7"/>
        <end position="20"/>
    </location>
</feature>
<keyword evidence="3" id="KW-1185">Reference proteome</keyword>
<gene>
    <name evidence="2" type="ORF">M408DRAFT_328346</name>
</gene>
<dbReference type="HOGENOM" id="CLU_2623545_0_0_1"/>
<protein>
    <submittedName>
        <fullName evidence="2">Uncharacterized protein</fullName>
    </submittedName>
</protein>